<feature type="compositionally biased region" description="Pro residues" evidence="1">
    <location>
        <begin position="90"/>
        <end position="102"/>
    </location>
</feature>
<evidence type="ECO:0000313" key="3">
    <source>
        <dbReference type="Proteomes" id="UP000813463"/>
    </source>
</evidence>
<sequence>MNVFSFSLVLWLVGVFFMPLNSFRGGVNQSILVSGRMIVDGDTMTTNRNLKENRNGGEVSLEDYRPVDPSPSRSKASVKHGPIQHGTPPIYIPPKPSPPFPSPFFNQDGSP</sequence>
<dbReference type="AlphaFoldDB" id="A0A9R0I719"/>
<feature type="region of interest" description="Disordered" evidence="1">
    <location>
        <begin position="46"/>
        <end position="111"/>
    </location>
</feature>
<keyword evidence="3" id="KW-1185">Reference proteome</keyword>
<dbReference type="PANTHER" id="PTHR37249:SF3">
    <property type="entry name" value="OS03G0206201 PROTEIN"/>
    <property type="match status" value="1"/>
</dbReference>
<keyword evidence="2" id="KW-0732">Signal</keyword>
<evidence type="ECO:0000313" key="4">
    <source>
        <dbReference type="RefSeq" id="XP_021843722.1"/>
    </source>
</evidence>
<evidence type="ECO:0008006" key="5">
    <source>
        <dbReference type="Google" id="ProtNLM"/>
    </source>
</evidence>
<feature type="chain" id="PRO_5040136550" description="Transmembrane protein" evidence="2">
    <location>
        <begin position="23"/>
        <end position="111"/>
    </location>
</feature>
<accession>A0A9R0I719</accession>
<protein>
    <recommendedName>
        <fullName evidence="5">Transmembrane protein</fullName>
    </recommendedName>
</protein>
<dbReference type="RefSeq" id="XP_021843722.1">
    <property type="nucleotide sequence ID" value="XM_021988030.2"/>
</dbReference>
<name>A0A9R0I719_SPIOL</name>
<reference evidence="3" key="1">
    <citation type="journal article" date="2021" name="Nat. Commun.">
        <title>Genomic analyses provide insights into spinach domestication and the genetic basis of agronomic traits.</title>
        <authorList>
            <person name="Cai X."/>
            <person name="Sun X."/>
            <person name="Xu C."/>
            <person name="Sun H."/>
            <person name="Wang X."/>
            <person name="Ge C."/>
            <person name="Zhang Z."/>
            <person name="Wang Q."/>
            <person name="Fei Z."/>
            <person name="Jiao C."/>
            <person name="Wang Q."/>
        </authorList>
    </citation>
    <scope>NUCLEOTIDE SEQUENCE [LARGE SCALE GENOMIC DNA]</scope>
    <source>
        <strain evidence="3">cv. Varoflay</strain>
    </source>
</reference>
<evidence type="ECO:0000256" key="1">
    <source>
        <dbReference type="SAM" id="MobiDB-lite"/>
    </source>
</evidence>
<proteinExistence type="predicted"/>
<dbReference type="PANTHER" id="PTHR37249">
    <property type="entry name" value="OS03G0206201 PROTEIN"/>
    <property type="match status" value="1"/>
</dbReference>
<dbReference type="KEGG" id="soe:110783687"/>
<dbReference type="Proteomes" id="UP000813463">
    <property type="component" value="Chromosome 4"/>
</dbReference>
<evidence type="ECO:0000256" key="2">
    <source>
        <dbReference type="SAM" id="SignalP"/>
    </source>
</evidence>
<gene>
    <name evidence="4" type="primary">LOC110783687</name>
</gene>
<reference evidence="4" key="2">
    <citation type="submission" date="2025-08" db="UniProtKB">
        <authorList>
            <consortium name="RefSeq"/>
        </authorList>
    </citation>
    <scope>IDENTIFICATION</scope>
    <source>
        <tissue evidence="4">Leaf</tissue>
    </source>
</reference>
<dbReference type="OrthoDB" id="1938519at2759"/>
<feature type="signal peptide" evidence="2">
    <location>
        <begin position="1"/>
        <end position="22"/>
    </location>
</feature>
<dbReference type="GeneID" id="110783687"/>
<organism evidence="3 4">
    <name type="scientific">Spinacia oleracea</name>
    <name type="common">Spinach</name>
    <dbReference type="NCBI Taxonomy" id="3562"/>
    <lineage>
        <taxon>Eukaryota</taxon>
        <taxon>Viridiplantae</taxon>
        <taxon>Streptophyta</taxon>
        <taxon>Embryophyta</taxon>
        <taxon>Tracheophyta</taxon>
        <taxon>Spermatophyta</taxon>
        <taxon>Magnoliopsida</taxon>
        <taxon>eudicotyledons</taxon>
        <taxon>Gunneridae</taxon>
        <taxon>Pentapetalae</taxon>
        <taxon>Caryophyllales</taxon>
        <taxon>Chenopodiaceae</taxon>
        <taxon>Chenopodioideae</taxon>
        <taxon>Anserineae</taxon>
        <taxon>Spinacia</taxon>
    </lineage>
</organism>